<reference evidence="1 2" key="1">
    <citation type="submission" date="2020-03" db="EMBL/GenBank/DDBJ databases">
        <title>Genomic Encyclopedia of Type Strains, Phase IV (KMG-V): Genome sequencing to study the core and pangenomes of soil and plant-associated prokaryotes.</title>
        <authorList>
            <person name="Whitman W."/>
        </authorList>
    </citation>
    <scope>NUCLEOTIDE SEQUENCE [LARGE SCALE GENOMIC DNA]</scope>
    <source>
        <strain evidence="1 2">1B</strain>
    </source>
</reference>
<evidence type="ECO:0000313" key="2">
    <source>
        <dbReference type="Proteomes" id="UP000717634"/>
    </source>
</evidence>
<evidence type="ECO:0000313" key="1">
    <source>
        <dbReference type="EMBL" id="NKI90743.1"/>
    </source>
</evidence>
<comment type="caution">
    <text evidence="1">The sequence shown here is derived from an EMBL/GenBank/DDBJ whole genome shotgun (WGS) entry which is preliminary data.</text>
</comment>
<keyword evidence="2" id="KW-1185">Reference proteome</keyword>
<organism evidence="1 2">
    <name type="scientific">Hymenobacter artigasi</name>
    <dbReference type="NCBI Taxonomy" id="2719616"/>
    <lineage>
        <taxon>Bacteria</taxon>
        <taxon>Pseudomonadati</taxon>
        <taxon>Bacteroidota</taxon>
        <taxon>Cytophagia</taxon>
        <taxon>Cytophagales</taxon>
        <taxon>Hymenobacteraceae</taxon>
        <taxon>Hymenobacter</taxon>
    </lineage>
</organism>
<sequence length="157" mass="17776">MGIFSFLFRKPVVIEDGFFGRLIQESCDFSASRVCWYAKSVLFTPIGNTIMCMIDADGAGSLLAQCSFFKQFEELYPEVLPKIRLIVESEVQRMALDVPIIDFEMTHRLAGLTIPQLTSKPVKWELWFEPVDTQQWGYTVIVDMIDNIPQAGIGISA</sequence>
<name>A0ABX1HPA2_9BACT</name>
<dbReference type="RefSeq" id="WP_168674341.1">
    <property type="nucleotide sequence ID" value="NZ_JAAVTK010000011.1"/>
</dbReference>
<protein>
    <recommendedName>
        <fullName evidence="3">DUF1851 domain-containing protein</fullName>
    </recommendedName>
</protein>
<dbReference type="EMBL" id="JAAVTK010000011">
    <property type="protein sequence ID" value="NKI90743.1"/>
    <property type="molecule type" value="Genomic_DNA"/>
</dbReference>
<accession>A0ABX1HPA2</accession>
<proteinExistence type="predicted"/>
<dbReference type="Proteomes" id="UP000717634">
    <property type="component" value="Unassembled WGS sequence"/>
</dbReference>
<evidence type="ECO:0008006" key="3">
    <source>
        <dbReference type="Google" id="ProtNLM"/>
    </source>
</evidence>
<gene>
    <name evidence="1" type="ORF">HBN54_003353</name>
</gene>